<proteinExistence type="predicted"/>
<evidence type="ECO:0000313" key="5">
    <source>
        <dbReference type="EMBL" id="SNU93648.1"/>
    </source>
</evidence>
<dbReference type="SUPFAM" id="SSF46785">
    <property type="entry name" value="Winged helix' DNA-binding domain"/>
    <property type="match status" value="1"/>
</dbReference>
<dbReference type="eggNOG" id="COG1846">
    <property type="taxonomic scope" value="Bacteria"/>
</dbReference>
<evidence type="ECO:0000256" key="1">
    <source>
        <dbReference type="ARBA" id="ARBA00023015"/>
    </source>
</evidence>
<dbReference type="Proteomes" id="UP000215383">
    <property type="component" value="Chromosome 1"/>
</dbReference>
<dbReference type="PRINTS" id="PR00598">
    <property type="entry name" value="HTHMARR"/>
</dbReference>
<dbReference type="InterPro" id="IPR039422">
    <property type="entry name" value="MarR/SlyA-like"/>
</dbReference>
<keyword evidence="6" id="KW-1185">Reference proteome</keyword>
<dbReference type="InterPro" id="IPR023187">
    <property type="entry name" value="Tscrpt_reg_MarR-type_CS"/>
</dbReference>
<sequence>MENNSRKLSDIYFDLFEIMMTYNHKLWRTAALPLPLNHFAVMYYLFEKENTFATVTELAKHLSISKQQMSPIIDKLVKKEFIKKTCLSKDRRYNQISLSEKGRKFLKEHQQSQRLIFMKCTTDLSNSDTEKFDESVQIVKKMMAKIFEDKK</sequence>
<organism evidence="5 6">
    <name type="scientific">Megamonas hypermegale</name>
    <dbReference type="NCBI Taxonomy" id="158847"/>
    <lineage>
        <taxon>Bacteria</taxon>
        <taxon>Bacillati</taxon>
        <taxon>Bacillota</taxon>
        <taxon>Negativicutes</taxon>
        <taxon>Selenomonadales</taxon>
        <taxon>Selenomonadaceae</taxon>
        <taxon>Megamonas</taxon>
    </lineage>
</organism>
<dbReference type="GO" id="GO:0006950">
    <property type="term" value="P:response to stress"/>
    <property type="evidence" value="ECO:0007669"/>
    <property type="project" value="TreeGrafter"/>
</dbReference>
<keyword evidence="1" id="KW-0805">Transcription regulation</keyword>
<dbReference type="PANTHER" id="PTHR33164">
    <property type="entry name" value="TRANSCRIPTIONAL REGULATOR, MARR FAMILY"/>
    <property type="match status" value="1"/>
</dbReference>
<evidence type="ECO:0000256" key="2">
    <source>
        <dbReference type="ARBA" id="ARBA00023125"/>
    </source>
</evidence>
<keyword evidence="3" id="KW-0804">Transcription</keyword>
<evidence type="ECO:0000313" key="6">
    <source>
        <dbReference type="Proteomes" id="UP000215383"/>
    </source>
</evidence>
<keyword evidence="2" id="KW-0238">DNA-binding</keyword>
<dbReference type="PROSITE" id="PS50995">
    <property type="entry name" value="HTH_MARR_2"/>
    <property type="match status" value="1"/>
</dbReference>
<reference evidence="5 6" key="1">
    <citation type="submission" date="2017-06" db="EMBL/GenBank/DDBJ databases">
        <authorList>
            <consortium name="Pathogen Informatics"/>
        </authorList>
    </citation>
    <scope>NUCLEOTIDE SEQUENCE [LARGE SCALE GENOMIC DNA]</scope>
    <source>
        <strain evidence="5 6">NCTC10570</strain>
    </source>
</reference>
<dbReference type="PANTHER" id="PTHR33164:SF96">
    <property type="entry name" value="MARR-FAMILY TRANSCRIPTIONAL REGULATOR"/>
    <property type="match status" value="1"/>
</dbReference>
<feature type="domain" description="HTH marR-type" evidence="4">
    <location>
        <begin position="1"/>
        <end position="144"/>
    </location>
</feature>
<dbReference type="GO" id="GO:0003677">
    <property type="term" value="F:DNA binding"/>
    <property type="evidence" value="ECO:0007669"/>
    <property type="project" value="UniProtKB-KW"/>
</dbReference>
<dbReference type="PROSITE" id="PS01117">
    <property type="entry name" value="HTH_MARR_1"/>
    <property type="match status" value="1"/>
</dbReference>
<dbReference type="InterPro" id="IPR036388">
    <property type="entry name" value="WH-like_DNA-bd_sf"/>
</dbReference>
<dbReference type="SMART" id="SM00347">
    <property type="entry name" value="HTH_MARR"/>
    <property type="match status" value="1"/>
</dbReference>
<evidence type="ECO:0000256" key="3">
    <source>
        <dbReference type="ARBA" id="ARBA00023163"/>
    </source>
</evidence>
<evidence type="ECO:0000259" key="4">
    <source>
        <dbReference type="PROSITE" id="PS50995"/>
    </source>
</evidence>
<gene>
    <name evidence="5" type="ORF">SAMEA4364220_00047</name>
</gene>
<dbReference type="InterPro" id="IPR036390">
    <property type="entry name" value="WH_DNA-bd_sf"/>
</dbReference>
<accession>A0A239T9C2</accession>
<dbReference type="Gene3D" id="1.10.10.10">
    <property type="entry name" value="Winged helix-like DNA-binding domain superfamily/Winged helix DNA-binding domain"/>
    <property type="match status" value="1"/>
</dbReference>
<dbReference type="InterPro" id="IPR000835">
    <property type="entry name" value="HTH_MarR-typ"/>
</dbReference>
<dbReference type="Pfam" id="PF01047">
    <property type="entry name" value="MarR"/>
    <property type="match status" value="1"/>
</dbReference>
<dbReference type="AlphaFoldDB" id="A0A239T9C2"/>
<dbReference type="GO" id="GO:0003700">
    <property type="term" value="F:DNA-binding transcription factor activity"/>
    <property type="evidence" value="ECO:0007669"/>
    <property type="project" value="InterPro"/>
</dbReference>
<protein>
    <submittedName>
        <fullName evidence="5">Transcriptional repressor MprA</fullName>
    </submittedName>
</protein>
<dbReference type="RefSeq" id="WP_027889546.1">
    <property type="nucleotide sequence ID" value="NZ_CALXYH010000004.1"/>
</dbReference>
<dbReference type="GeneID" id="78506094"/>
<dbReference type="EMBL" id="LT906446">
    <property type="protein sequence ID" value="SNU93648.1"/>
    <property type="molecule type" value="Genomic_DNA"/>
</dbReference>
<name>A0A239T9C2_9FIRM</name>